<dbReference type="Pfam" id="PF14367">
    <property type="entry name" value="DUF4411"/>
    <property type="match status" value="1"/>
</dbReference>
<proteinExistence type="predicted"/>
<gene>
    <name evidence="1" type="ORF">BECKLFY1418B_GA0070995_102127</name>
</gene>
<sequence>MLYLLDANTLIDAKRDYYPFRRIPEFWEWLEHQGTVENIKIPTEIYEEFEDAKRKDGSRDELAEWAAHSDVRAALLFREEADPELVAAVTIEGYGEDLSDMEIETIGRDPFLISYALADKKNRTIVTTEVSRPGKKRANRKIPDVCRDLEIRYINNFQLLNELDFRTSWK</sequence>
<organism evidence="1">
    <name type="scientific">Candidatus Kentrum sp. LFY</name>
    <dbReference type="NCBI Taxonomy" id="2126342"/>
    <lineage>
        <taxon>Bacteria</taxon>
        <taxon>Pseudomonadati</taxon>
        <taxon>Pseudomonadota</taxon>
        <taxon>Gammaproteobacteria</taxon>
        <taxon>Candidatus Kentrum</taxon>
    </lineage>
</organism>
<dbReference type="EMBL" id="CAADFF010000021">
    <property type="protein sequence ID" value="VFJ90749.1"/>
    <property type="molecule type" value="Genomic_DNA"/>
</dbReference>
<dbReference type="InterPro" id="IPR016541">
    <property type="entry name" value="UCP008505"/>
</dbReference>
<evidence type="ECO:0008006" key="2">
    <source>
        <dbReference type="Google" id="ProtNLM"/>
    </source>
</evidence>
<protein>
    <recommendedName>
        <fullName evidence="2">PIN domain-containing protein</fullName>
    </recommendedName>
</protein>
<accession>A0A450UE32</accession>
<reference evidence="1" key="1">
    <citation type="submission" date="2019-02" db="EMBL/GenBank/DDBJ databases">
        <authorList>
            <person name="Gruber-Vodicka R. H."/>
            <person name="Seah K. B. B."/>
        </authorList>
    </citation>
    <scope>NUCLEOTIDE SEQUENCE</scope>
    <source>
        <strain evidence="1">BECK_M7</strain>
    </source>
</reference>
<dbReference type="AlphaFoldDB" id="A0A450UE32"/>
<evidence type="ECO:0000313" key="1">
    <source>
        <dbReference type="EMBL" id="VFJ90749.1"/>
    </source>
</evidence>
<name>A0A450UE32_9GAMM</name>